<dbReference type="EMBL" id="NVDU01000040">
    <property type="protein sequence ID" value="PFV29628.1"/>
    <property type="molecule type" value="Genomic_DNA"/>
</dbReference>
<name>A0A9X7BNE8_BACTU</name>
<reference evidence="1 2" key="1">
    <citation type="submission" date="2017-09" db="EMBL/GenBank/DDBJ databases">
        <title>Large-scale bioinformatics analysis of Bacillus genomes uncovers conserved roles of natural products in bacterial physiology.</title>
        <authorList>
            <consortium name="Agbiome Team Llc"/>
            <person name="Bleich R.M."/>
            <person name="Grubbs K.J."/>
            <person name="Santa Maria K.C."/>
            <person name="Allen S.E."/>
            <person name="Farag S."/>
            <person name="Shank E.A."/>
            <person name="Bowers A."/>
        </authorList>
    </citation>
    <scope>NUCLEOTIDE SEQUENCE [LARGE SCALE GENOMIC DNA]</scope>
    <source>
        <strain evidence="1 2">AFS060060</strain>
    </source>
</reference>
<proteinExistence type="predicted"/>
<dbReference type="AlphaFoldDB" id="A0A9X7BNE8"/>
<evidence type="ECO:0000313" key="2">
    <source>
        <dbReference type="Proteomes" id="UP000223366"/>
    </source>
</evidence>
<sequence>MFYKIKNDKWCLLTILTNEIIEKIILQRLRVQRLTIDLMRENPIFLEIDDWVEEEIGALKKKYNVLSIEDRTI</sequence>
<dbReference type="Proteomes" id="UP000223366">
    <property type="component" value="Unassembled WGS sequence"/>
</dbReference>
<organism evidence="1 2">
    <name type="scientific">Bacillus thuringiensis</name>
    <dbReference type="NCBI Taxonomy" id="1428"/>
    <lineage>
        <taxon>Bacteria</taxon>
        <taxon>Bacillati</taxon>
        <taxon>Bacillota</taxon>
        <taxon>Bacilli</taxon>
        <taxon>Bacillales</taxon>
        <taxon>Bacillaceae</taxon>
        <taxon>Bacillus</taxon>
        <taxon>Bacillus cereus group</taxon>
    </lineage>
</organism>
<evidence type="ECO:0000313" key="1">
    <source>
        <dbReference type="EMBL" id="PFV29628.1"/>
    </source>
</evidence>
<dbReference type="RefSeq" id="WP_097962102.1">
    <property type="nucleotide sequence ID" value="NZ_JAZIFC010000025.1"/>
</dbReference>
<protein>
    <submittedName>
        <fullName evidence="1">Uncharacterized protein</fullName>
    </submittedName>
</protein>
<accession>A0A9X7BNE8</accession>
<comment type="caution">
    <text evidence="1">The sequence shown here is derived from an EMBL/GenBank/DDBJ whole genome shotgun (WGS) entry which is preliminary data.</text>
</comment>
<gene>
    <name evidence="1" type="ORF">COK99_17225</name>
</gene>